<organism evidence="1 2">
    <name type="scientific">Actinoplanes hulinensis</name>
    <dbReference type="NCBI Taxonomy" id="1144547"/>
    <lineage>
        <taxon>Bacteria</taxon>
        <taxon>Bacillati</taxon>
        <taxon>Actinomycetota</taxon>
        <taxon>Actinomycetes</taxon>
        <taxon>Micromonosporales</taxon>
        <taxon>Micromonosporaceae</taxon>
        <taxon>Actinoplanes</taxon>
    </lineage>
</organism>
<evidence type="ECO:0000313" key="1">
    <source>
        <dbReference type="EMBL" id="MBW6440350.1"/>
    </source>
</evidence>
<dbReference type="Proteomes" id="UP001519863">
    <property type="component" value="Unassembled WGS sequence"/>
</dbReference>
<evidence type="ECO:0000313" key="2">
    <source>
        <dbReference type="Proteomes" id="UP001519863"/>
    </source>
</evidence>
<keyword evidence="2" id="KW-1185">Reference proteome</keyword>
<dbReference type="EMBL" id="JAHXZI010000044">
    <property type="protein sequence ID" value="MBW6440350.1"/>
    <property type="molecule type" value="Genomic_DNA"/>
</dbReference>
<proteinExistence type="predicted"/>
<accession>A0ABS7BHH4</accession>
<gene>
    <name evidence="1" type="ORF">KZ829_42175</name>
</gene>
<dbReference type="RefSeq" id="WP_220149453.1">
    <property type="nucleotide sequence ID" value="NZ_JAHXZI010000044.1"/>
</dbReference>
<name>A0ABS7BHH4_9ACTN</name>
<sequence>MPGRFVYWMNVSLDLRIEYAEDEQGGGSWMRIGESLHTSSTHGRGRCHS</sequence>
<comment type="caution">
    <text evidence="1">The sequence shown here is derived from an EMBL/GenBank/DDBJ whole genome shotgun (WGS) entry which is preliminary data.</text>
</comment>
<protein>
    <submittedName>
        <fullName evidence="1">Uncharacterized protein</fullName>
    </submittedName>
</protein>
<reference evidence="1 2" key="1">
    <citation type="journal article" date="2013" name="Antonie Van Leeuwenhoek">
        <title>Actinoplanes hulinensis sp. nov., a novel actinomycete isolated from soybean root (Glycine max (L.) Merr).</title>
        <authorList>
            <person name="Shen Y."/>
            <person name="Liu C."/>
            <person name="Wang X."/>
            <person name="Zhao J."/>
            <person name="Jia F."/>
            <person name="Zhang Y."/>
            <person name="Wang L."/>
            <person name="Yang D."/>
            <person name="Xiang W."/>
        </authorList>
    </citation>
    <scope>NUCLEOTIDE SEQUENCE [LARGE SCALE GENOMIC DNA]</scope>
    <source>
        <strain evidence="1 2">NEAU-M9</strain>
    </source>
</reference>